<reference evidence="1 2" key="1">
    <citation type="journal article" date="2014" name="PLoS ONE">
        <title>Genome Sequence of Candidatus Nitrososphaera evergladensis from Group I.1b Enriched from Everglades Soil Reveals Novel Genomic Features of the Ammonia-Oxidizing Archaea.</title>
        <authorList>
            <person name="Zhalnina K.V."/>
            <person name="Dias R."/>
            <person name="Leonard M.T."/>
            <person name="Dorr de Quadros P."/>
            <person name="Camargo F.A."/>
            <person name="Drew J.C."/>
            <person name="Farmerie W.G."/>
            <person name="Daroub S.H."/>
            <person name="Triplett E.W."/>
        </authorList>
    </citation>
    <scope>NUCLEOTIDE SEQUENCE [LARGE SCALE GENOMIC DNA]</scope>
    <source>
        <strain evidence="1 2">SR1</strain>
    </source>
</reference>
<dbReference type="HOGENOM" id="CLU_2055954_0_0_2"/>
<protein>
    <submittedName>
        <fullName evidence="1">Uncharacterized protein</fullName>
    </submittedName>
</protein>
<dbReference type="STRING" id="1459636.NTE_01890"/>
<evidence type="ECO:0000313" key="2">
    <source>
        <dbReference type="Proteomes" id="UP000028194"/>
    </source>
</evidence>
<accession>A0A075MXB9</accession>
<sequence length="119" mass="13924">MTASDDISPSKEMIERFDMSEEDIEDFKANQYRLKYDDEESVALWLGCKSSEFMLTDPKKAIQLVRASILTLGYNPPPLSKDDNATTDDYLEYMHIYGDFLRKYEEDAPARWAKEHVRK</sequence>
<dbReference type="RefSeq" id="WP_148700622.1">
    <property type="nucleotide sequence ID" value="NZ_CP007174.1"/>
</dbReference>
<dbReference type="KEGG" id="nev:NTE_01890"/>
<evidence type="ECO:0000313" key="1">
    <source>
        <dbReference type="EMBL" id="AIF83949.1"/>
    </source>
</evidence>
<keyword evidence="2" id="KW-1185">Reference proteome</keyword>
<organism evidence="1 2">
    <name type="scientific">Candidatus Nitrososphaera evergladensis SR1</name>
    <dbReference type="NCBI Taxonomy" id="1459636"/>
    <lineage>
        <taxon>Archaea</taxon>
        <taxon>Nitrososphaerota</taxon>
        <taxon>Nitrososphaeria</taxon>
        <taxon>Nitrososphaerales</taxon>
        <taxon>Nitrososphaeraceae</taxon>
        <taxon>Nitrososphaera</taxon>
    </lineage>
</organism>
<name>A0A075MXB9_9ARCH</name>
<dbReference type="EMBL" id="CP007174">
    <property type="protein sequence ID" value="AIF83949.1"/>
    <property type="molecule type" value="Genomic_DNA"/>
</dbReference>
<dbReference type="AlphaFoldDB" id="A0A075MXB9"/>
<gene>
    <name evidence="1" type="ORF">NTE_01890</name>
</gene>
<dbReference type="GeneID" id="41597643"/>
<proteinExistence type="predicted"/>
<dbReference type="Proteomes" id="UP000028194">
    <property type="component" value="Chromosome"/>
</dbReference>